<comment type="caution">
    <text evidence="2">The sequence shown here is derived from an EMBL/GenBank/DDBJ whole genome shotgun (WGS) entry which is preliminary data.</text>
</comment>
<dbReference type="Proteomes" id="UP001589844">
    <property type="component" value="Unassembled WGS sequence"/>
</dbReference>
<gene>
    <name evidence="2" type="ORF">ACFFJH_19400</name>
</gene>
<keyword evidence="3" id="KW-1185">Reference proteome</keyword>
<feature type="chain" id="PRO_5045179700" evidence="1">
    <location>
        <begin position="20"/>
        <end position="243"/>
    </location>
</feature>
<feature type="signal peptide" evidence="1">
    <location>
        <begin position="1"/>
        <end position="19"/>
    </location>
</feature>
<keyword evidence="1" id="KW-0732">Signal</keyword>
<sequence length="243" mass="25937">MKNTFNTVLLGLAITTVYAASNSAIAQNTLRPTYDAKAVAQASAAKEPAGLRSAAEAGLRSLITDITKDLKANSLPDAFPFDVNDLSELKNAKLGLGFEVFSAHPQTLLAGGRPFEQMLLGTGVWNFVVLSDDHPIALLEMEKVNGKWQVNGAGASKLAQDVQATSVSHAGKNAFRFVRIYQATADFMEVKDIEGRARYAPLLAARQSLRMSAPSAEVLPGASADVLPELQEAVRGHLARFGK</sequence>
<protein>
    <submittedName>
        <fullName evidence="2">Uncharacterized protein</fullName>
    </submittedName>
</protein>
<evidence type="ECO:0000313" key="2">
    <source>
        <dbReference type="EMBL" id="MFC0351992.1"/>
    </source>
</evidence>
<evidence type="ECO:0000256" key="1">
    <source>
        <dbReference type="SAM" id="SignalP"/>
    </source>
</evidence>
<evidence type="ECO:0000313" key="3">
    <source>
        <dbReference type="Proteomes" id="UP001589844"/>
    </source>
</evidence>
<dbReference type="EMBL" id="JBHLXJ010000035">
    <property type="protein sequence ID" value="MFC0351992.1"/>
    <property type="molecule type" value="Genomic_DNA"/>
</dbReference>
<dbReference type="PROSITE" id="PS50096">
    <property type="entry name" value="IQ"/>
    <property type="match status" value="1"/>
</dbReference>
<name>A0ABV6IJI2_9BURK</name>
<reference evidence="2 3" key="1">
    <citation type="submission" date="2024-09" db="EMBL/GenBank/DDBJ databases">
        <authorList>
            <person name="Sun Q."/>
            <person name="Mori K."/>
        </authorList>
    </citation>
    <scope>NUCLEOTIDE SEQUENCE [LARGE SCALE GENOMIC DNA]</scope>
    <source>
        <strain evidence="2 3">CCM 8677</strain>
    </source>
</reference>
<proteinExistence type="predicted"/>
<accession>A0ABV6IJI2</accession>
<organism evidence="2 3">
    <name type="scientific">Undibacterium danionis</name>
    <dbReference type="NCBI Taxonomy" id="1812100"/>
    <lineage>
        <taxon>Bacteria</taxon>
        <taxon>Pseudomonadati</taxon>
        <taxon>Pseudomonadota</taxon>
        <taxon>Betaproteobacteria</taxon>
        <taxon>Burkholderiales</taxon>
        <taxon>Oxalobacteraceae</taxon>
        <taxon>Undibacterium</taxon>
    </lineage>
</organism>
<dbReference type="RefSeq" id="WP_390214719.1">
    <property type="nucleotide sequence ID" value="NZ_JBHLXJ010000035.1"/>
</dbReference>